<accession>A0AAV7T211</accession>
<evidence type="ECO:0000313" key="2">
    <source>
        <dbReference type="Proteomes" id="UP001066276"/>
    </source>
</evidence>
<gene>
    <name evidence="1" type="ORF">NDU88_002306</name>
</gene>
<evidence type="ECO:0000313" key="1">
    <source>
        <dbReference type="EMBL" id="KAJ1170429.1"/>
    </source>
</evidence>
<sequence length="97" mass="10816">MPRWGVAWRHGDSSFFLRLPPFSHRLRGYNNQFGSRFRTEGAESVVTPRTTDVRLLTPRNCRLGSDTNGLDANRKKTLGDKMAAAMHSGTWAAGKAP</sequence>
<protein>
    <submittedName>
        <fullName evidence="1">Uncharacterized protein</fullName>
    </submittedName>
</protein>
<dbReference type="EMBL" id="JANPWB010000007">
    <property type="protein sequence ID" value="KAJ1170429.1"/>
    <property type="molecule type" value="Genomic_DNA"/>
</dbReference>
<dbReference type="AlphaFoldDB" id="A0AAV7T211"/>
<reference evidence="1" key="1">
    <citation type="journal article" date="2022" name="bioRxiv">
        <title>Sequencing and chromosome-scale assembly of the giantPleurodeles waltlgenome.</title>
        <authorList>
            <person name="Brown T."/>
            <person name="Elewa A."/>
            <person name="Iarovenko S."/>
            <person name="Subramanian E."/>
            <person name="Araus A.J."/>
            <person name="Petzold A."/>
            <person name="Susuki M."/>
            <person name="Suzuki K.-i.T."/>
            <person name="Hayashi T."/>
            <person name="Toyoda A."/>
            <person name="Oliveira C."/>
            <person name="Osipova E."/>
            <person name="Leigh N.D."/>
            <person name="Simon A."/>
            <person name="Yun M.H."/>
        </authorList>
    </citation>
    <scope>NUCLEOTIDE SEQUENCE</scope>
    <source>
        <strain evidence="1">20211129_DDA</strain>
        <tissue evidence="1">Liver</tissue>
    </source>
</reference>
<organism evidence="1 2">
    <name type="scientific">Pleurodeles waltl</name>
    <name type="common">Iberian ribbed newt</name>
    <dbReference type="NCBI Taxonomy" id="8319"/>
    <lineage>
        <taxon>Eukaryota</taxon>
        <taxon>Metazoa</taxon>
        <taxon>Chordata</taxon>
        <taxon>Craniata</taxon>
        <taxon>Vertebrata</taxon>
        <taxon>Euteleostomi</taxon>
        <taxon>Amphibia</taxon>
        <taxon>Batrachia</taxon>
        <taxon>Caudata</taxon>
        <taxon>Salamandroidea</taxon>
        <taxon>Salamandridae</taxon>
        <taxon>Pleurodelinae</taxon>
        <taxon>Pleurodeles</taxon>
    </lineage>
</organism>
<comment type="caution">
    <text evidence="1">The sequence shown here is derived from an EMBL/GenBank/DDBJ whole genome shotgun (WGS) entry which is preliminary data.</text>
</comment>
<dbReference type="Proteomes" id="UP001066276">
    <property type="component" value="Chromosome 4_1"/>
</dbReference>
<proteinExistence type="predicted"/>
<keyword evidence="2" id="KW-1185">Reference proteome</keyword>
<name>A0AAV7T211_PLEWA</name>